<sequence length="1128" mass="120890">MRLWRRTAATAHKTGSATADRGGIAVSGVAVFGTSTPVRSHYLAQVQLIAPEQLEGRDRELAAMAAFGTAEDPAPAYQWWRAPAWAGKSALAAWFVLNPPKGLRIVSFFVTARYADQHDRAAFVDVVLEQLAQLTNQPLPTLLSAGTKHAHFLGMLEEAVAHCHRRGERLLLLVDGLDEDRGVTVGPDAHSIAAMLPPKPPLGLRVLVLGRPHPPVPDDVPDDHPLRSPANIRQLAIAPAAVVVRQDAERELTRLLAATTAERDLLGLLTVCGGGLTTSDLSELTGRPQREISRQLKVVSGRSFRNRVGRWQPDIELYLLAHEELQRRAVEEIGKQRLDDYRLRLHAWADGYRDNDWPSGTPEYLLSEYFGLLHGTGDTKRMMALVTDRIRHDRMLDIIGGDSVALTELSLAEQTMAELDPPDLSAVGRLQLHRDRLLNRNLNAPIGLPAVWAKLCKPARGEALARSMDAGNRVQALAGLVHPVFASGDHQRSHALIDEAAEELTAISGLDQIRPLAALVEAAVAIGEVDWAAMQAGRAETVLSAAPPSGSDFAVIDALTEVVRAKAAVGDLQRAEFIASVIDDDQRDQARFHLLIAEAKAGDRRRVERLLDEMQSPYWQARSLIALMWVPTGPGMDIAEPVEAIGALLDSVSDLRSVIAALTALVRAMAAVTDSDVRFALTVAVSTIEFTDPQGTAVPLWAMAEAALASRADDPIGLLAAEAQALIRTVLDPEDQAEPLTALAGTLADIGRFDGAAELAVQIEALMRHAIAEEHGNIEADLTALTAALIATGDTRRASVVAARAEEVIAGMEYPYFRARAFTELGRVLAAGDRPAEAASLLGKAEANAELVTNQYLQSRFLTGLAAAVAAGGDLGRARALADEAEVLARALARPELLSRALSGLAWVATLTEDLDRAEALAAEVESLTGAGSGDDWTEESLPELAELVTSDGTWQYSDSDAEESRSTTLLAALGAGPDETAHENSPSSEAWLDRVISEIKAIAESLDPARTRSLARETMRHIGSGTDPRARDILLAGLAGAVAFAGDRRLAVEIATGLQHPEAAGRAWPIIVTTAADASEHDLARSAALELLRTAGWRKHLVTISQVDPQLPAAIADEYLLAIDHTT</sequence>
<protein>
    <submittedName>
        <fullName evidence="1">Uncharacterized protein</fullName>
    </submittedName>
</protein>
<dbReference type="SUPFAM" id="SSF48452">
    <property type="entry name" value="TPR-like"/>
    <property type="match status" value="1"/>
</dbReference>
<organism evidence="1 2">
    <name type="scientific">Dactylosporangium vinaceum</name>
    <dbReference type="NCBI Taxonomy" id="53362"/>
    <lineage>
        <taxon>Bacteria</taxon>
        <taxon>Bacillati</taxon>
        <taxon>Actinomycetota</taxon>
        <taxon>Actinomycetes</taxon>
        <taxon>Micromonosporales</taxon>
        <taxon>Micromonosporaceae</taxon>
        <taxon>Dactylosporangium</taxon>
    </lineage>
</organism>
<accession>A0ABV5MGB0</accession>
<gene>
    <name evidence="1" type="ORF">ACFFTR_32810</name>
</gene>
<dbReference type="RefSeq" id="WP_223102829.1">
    <property type="nucleotide sequence ID" value="NZ_CP061913.1"/>
</dbReference>
<name>A0ABV5MGB0_9ACTN</name>
<dbReference type="InterPro" id="IPR011990">
    <property type="entry name" value="TPR-like_helical_dom_sf"/>
</dbReference>
<proteinExistence type="predicted"/>
<dbReference type="Proteomes" id="UP001589608">
    <property type="component" value="Unassembled WGS sequence"/>
</dbReference>
<evidence type="ECO:0000313" key="1">
    <source>
        <dbReference type="EMBL" id="MFB9447900.1"/>
    </source>
</evidence>
<evidence type="ECO:0000313" key="2">
    <source>
        <dbReference type="Proteomes" id="UP001589608"/>
    </source>
</evidence>
<comment type="caution">
    <text evidence="1">The sequence shown here is derived from an EMBL/GenBank/DDBJ whole genome shotgun (WGS) entry which is preliminary data.</text>
</comment>
<dbReference type="EMBL" id="JBHMCA010000054">
    <property type="protein sequence ID" value="MFB9447900.1"/>
    <property type="molecule type" value="Genomic_DNA"/>
</dbReference>
<reference evidence="1 2" key="1">
    <citation type="submission" date="2024-09" db="EMBL/GenBank/DDBJ databases">
        <authorList>
            <person name="Sun Q."/>
            <person name="Mori K."/>
        </authorList>
    </citation>
    <scope>NUCLEOTIDE SEQUENCE [LARGE SCALE GENOMIC DNA]</scope>
    <source>
        <strain evidence="1 2">JCM 3307</strain>
    </source>
</reference>
<dbReference type="Gene3D" id="1.25.40.10">
    <property type="entry name" value="Tetratricopeptide repeat domain"/>
    <property type="match status" value="1"/>
</dbReference>
<keyword evidence="2" id="KW-1185">Reference proteome</keyword>